<dbReference type="Pfam" id="PF00172">
    <property type="entry name" value="Zn_clus"/>
    <property type="match status" value="1"/>
</dbReference>
<feature type="non-terminal residue" evidence="4">
    <location>
        <position position="1"/>
    </location>
</feature>
<dbReference type="PANTHER" id="PTHR47840">
    <property type="entry name" value="ZN(II)2CYS6 TRANSCRIPTION FACTOR (EUROFUNG)-RELATED"/>
    <property type="match status" value="1"/>
</dbReference>
<feature type="region of interest" description="Disordered" evidence="2">
    <location>
        <begin position="230"/>
        <end position="251"/>
    </location>
</feature>
<organism evidence="4 5">
    <name type="scientific">Scytalidium lignicola</name>
    <name type="common">Hyphomycete</name>
    <dbReference type="NCBI Taxonomy" id="5539"/>
    <lineage>
        <taxon>Eukaryota</taxon>
        <taxon>Fungi</taxon>
        <taxon>Dikarya</taxon>
        <taxon>Ascomycota</taxon>
        <taxon>Pezizomycotina</taxon>
        <taxon>Leotiomycetes</taxon>
        <taxon>Leotiomycetes incertae sedis</taxon>
        <taxon>Scytalidium</taxon>
    </lineage>
</organism>
<dbReference type="PROSITE" id="PS00463">
    <property type="entry name" value="ZN2_CY6_FUNGAL_1"/>
    <property type="match status" value="1"/>
</dbReference>
<dbReference type="PROSITE" id="PS50048">
    <property type="entry name" value="ZN2_CY6_FUNGAL_2"/>
    <property type="match status" value="1"/>
</dbReference>
<reference evidence="4 5" key="1">
    <citation type="submission" date="2018-05" db="EMBL/GenBank/DDBJ databases">
        <title>Draft genome sequence of Scytalidium lignicola DSM 105466, a ubiquitous saprotrophic fungus.</title>
        <authorList>
            <person name="Buettner E."/>
            <person name="Gebauer A.M."/>
            <person name="Hofrichter M."/>
            <person name="Liers C."/>
            <person name="Kellner H."/>
        </authorList>
    </citation>
    <scope>NUCLEOTIDE SEQUENCE [LARGE SCALE GENOMIC DNA]</scope>
    <source>
        <strain evidence="4 5">DSM 105466</strain>
    </source>
</reference>
<dbReference type="STRING" id="5539.A0A3E2GZC0"/>
<feature type="domain" description="Zn(2)-C6 fungal-type" evidence="3">
    <location>
        <begin position="150"/>
        <end position="183"/>
    </location>
</feature>
<dbReference type="CDD" id="cd12148">
    <property type="entry name" value="fungal_TF_MHR"/>
    <property type="match status" value="1"/>
</dbReference>
<keyword evidence="5" id="KW-1185">Reference proteome</keyword>
<proteinExistence type="predicted"/>
<dbReference type="CDD" id="cd00067">
    <property type="entry name" value="GAL4"/>
    <property type="match status" value="1"/>
</dbReference>
<dbReference type="Proteomes" id="UP000258309">
    <property type="component" value="Unassembled WGS sequence"/>
</dbReference>
<name>A0A3E2GZC0_SCYLI</name>
<feature type="non-terminal residue" evidence="4">
    <location>
        <position position="843"/>
    </location>
</feature>
<dbReference type="OrthoDB" id="6509908at2759"/>
<comment type="caution">
    <text evidence="4">The sequence shown here is derived from an EMBL/GenBank/DDBJ whole genome shotgun (WGS) entry which is preliminary data.</text>
</comment>
<gene>
    <name evidence="4" type="ORF">B7463_g9876</name>
</gene>
<evidence type="ECO:0000256" key="1">
    <source>
        <dbReference type="ARBA" id="ARBA00023242"/>
    </source>
</evidence>
<evidence type="ECO:0000313" key="4">
    <source>
        <dbReference type="EMBL" id="RFU26451.1"/>
    </source>
</evidence>
<protein>
    <recommendedName>
        <fullName evidence="3">Zn(2)-C6 fungal-type domain-containing protein</fullName>
    </recommendedName>
</protein>
<dbReference type="GO" id="GO:0000981">
    <property type="term" value="F:DNA-binding transcription factor activity, RNA polymerase II-specific"/>
    <property type="evidence" value="ECO:0007669"/>
    <property type="project" value="InterPro"/>
</dbReference>
<dbReference type="AlphaFoldDB" id="A0A3E2GZC0"/>
<dbReference type="SMART" id="SM00066">
    <property type="entry name" value="GAL4"/>
    <property type="match status" value="1"/>
</dbReference>
<dbReference type="EMBL" id="NCSJ02000261">
    <property type="protein sequence ID" value="RFU26451.1"/>
    <property type="molecule type" value="Genomic_DNA"/>
</dbReference>
<accession>A0A3E2GZC0</accession>
<dbReference type="InterPro" id="IPR036864">
    <property type="entry name" value="Zn2-C6_fun-type_DNA-bd_sf"/>
</dbReference>
<evidence type="ECO:0000313" key="5">
    <source>
        <dbReference type="Proteomes" id="UP000258309"/>
    </source>
</evidence>
<evidence type="ECO:0000259" key="3">
    <source>
        <dbReference type="PROSITE" id="PS50048"/>
    </source>
</evidence>
<dbReference type="InterPro" id="IPR001138">
    <property type="entry name" value="Zn2Cys6_DnaBD"/>
</dbReference>
<dbReference type="PANTHER" id="PTHR47840:SF3">
    <property type="entry name" value="ZN(II)2CYS6 TRANSCRIPTION FACTOR (EUROFUNG)"/>
    <property type="match status" value="1"/>
</dbReference>
<sequence length="843" mass="95966">VNWKGLPRRYCKTAGRFVWPFHLGGNVGLNSDGTSVAMQYRKKHSSRTFLGADEFCFRGRTYKGLTAPWREFAKSLEVLRVLRPQVSEERKLVRTEKGEVTSMSPSLSLLLALEIDRFKTDLDTSMDSSEMDVTMPNDQSLKKARGGTKSCTECRRRKVRCIRKPEDAQTCRRCEERGSECIAQTYSSQPLHSQRLSSRYRISKLESKVASLSKIIRDIEVKLGNLPTQVSEPTPALPVSSPEVYESDDNSNMSDVLATEPPSHMRSLFQNDWLSVDTDRQNEQSYDRKARASAHLLDTARLALQKLIPPKYEVSHITRSASKWLDLLHNLLPQPFAVKSQQEILECYEEMCKPDTDAINLATWLITIAITAQQIPQEHDSPSTQLDGRQKYSRFSRIVSEIVESTLVSYDRLICTVEGLGMAMHFVRLQLSQGNLQKAWLRLRHFIAVAELMGLPNACQAIQSSQGNGSDDYETQLQRAQLWQSLCSADGISGVVLNLPPSIGPYQRPKPQTLAIDGVIQPRAYISRLIEITTKIQYRDNTNMTQGSSAELYASIMELDRELKVLASQTPKSWWARSGVEHVKPDHVVQFLHCCINMRIHLSFAMRKDPDEEYVYSRLTCRDACESVTEHYLFLRRGLPSGIFLSRCLDLQAFIATVILLLTSHSSPCTNLPNLRINKVKVDSVVTQIIEVMDEKSKNTAVSHFAQHCVNSIRSLKELLQEDDEGSDMQELTLKIPLLGKVHIRRNSYRPRTQDTQNQPSFKIPANSGSWKPNEQLLTTQEYGHIPLDINNHMASNFQALEELPWDPLSWCIEDQYEDFFQDALMVDETDQFAIWQNNYLPS</sequence>
<dbReference type="OMA" id="LPCMDAC"/>
<dbReference type="GO" id="GO:0008270">
    <property type="term" value="F:zinc ion binding"/>
    <property type="evidence" value="ECO:0007669"/>
    <property type="project" value="InterPro"/>
</dbReference>
<dbReference type="Gene3D" id="4.10.240.10">
    <property type="entry name" value="Zn(2)-C6 fungal-type DNA-binding domain"/>
    <property type="match status" value="1"/>
</dbReference>
<dbReference type="SUPFAM" id="SSF57701">
    <property type="entry name" value="Zn2/Cys6 DNA-binding domain"/>
    <property type="match status" value="1"/>
</dbReference>
<keyword evidence="1" id="KW-0539">Nucleus</keyword>
<evidence type="ECO:0000256" key="2">
    <source>
        <dbReference type="SAM" id="MobiDB-lite"/>
    </source>
</evidence>